<dbReference type="Proteomes" id="UP000050331">
    <property type="component" value="Chromosome"/>
</dbReference>
<dbReference type="SUPFAM" id="SSF51735">
    <property type="entry name" value="NAD(P)-binding Rossmann-fold domains"/>
    <property type="match status" value="1"/>
</dbReference>
<dbReference type="InterPro" id="IPR000683">
    <property type="entry name" value="Gfo/Idh/MocA-like_OxRdtase_N"/>
</dbReference>
<evidence type="ECO:0000313" key="3">
    <source>
        <dbReference type="Proteomes" id="UP000050331"/>
    </source>
</evidence>
<dbReference type="EMBL" id="CP013862">
    <property type="protein sequence ID" value="ALX49238.1"/>
    <property type="molecule type" value="Genomic_DNA"/>
</dbReference>
<dbReference type="RefSeq" id="WP_068445843.1">
    <property type="nucleotide sequence ID" value="NZ_CP013862.1"/>
</dbReference>
<reference evidence="2 3" key="1">
    <citation type="submission" date="2016-01" db="EMBL/GenBank/DDBJ databases">
        <title>Complete genome sequence of strain Lentibacillus amyloliquefaciens LAM0015T isolated from saline sediment.</title>
        <authorList>
            <person name="Wang J.-L."/>
            <person name="He M.-X."/>
        </authorList>
    </citation>
    <scope>NUCLEOTIDE SEQUENCE [LARGE SCALE GENOMIC DNA]</scope>
    <source>
        <strain evidence="2 3">LAM0015</strain>
    </source>
</reference>
<proteinExistence type="predicted"/>
<gene>
    <name evidence="2" type="ORF">AOX59_11970</name>
</gene>
<dbReference type="AlphaFoldDB" id="A0A0U4F6M2"/>
<dbReference type="PANTHER" id="PTHR43377:SF1">
    <property type="entry name" value="BILIVERDIN REDUCTASE A"/>
    <property type="match status" value="1"/>
</dbReference>
<dbReference type="Gene3D" id="3.40.50.720">
    <property type="entry name" value="NAD(P)-binding Rossmann-like Domain"/>
    <property type="match status" value="1"/>
</dbReference>
<dbReference type="InterPro" id="IPR051450">
    <property type="entry name" value="Gfo/Idh/MocA_Oxidoreductases"/>
</dbReference>
<evidence type="ECO:0000313" key="2">
    <source>
        <dbReference type="EMBL" id="ALX49238.1"/>
    </source>
</evidence>
<dbReference type="InterPro" id="IPR036291">
    <property type="entry name" value="NAD(P)-bd_dom_sf"/>
</dbReference>
<organism evidence="2 3">
    <name type="scientific">Lentibacillus amyloliquefaciens</name>
    <dbReference type="NCBI Taxonomy" id="1472767"/>
    <lineage>
        <taxon>Bacteria</taxon>
        <taxon>Bacillati</taxon>
        <taxon>Bacillota</taxon>
        <taxon>Bacilli</taxon>
        <taxon>Bacillales</taxon>
        <taxon>Bacillaceae</taxon>
        <taxon>Lentibacillus</taxon>
    </lineage>
</organism>
<dbReference type="Pfam" id="PF01408">
    <property type="entry name" value="GFO_IDH_MocA"/>
    <property type="match status" value="1"/>
</dbReference>
<accession>A0A0U4F6M2</accession>
<evidence type="ECO:0000259" key="1">
    <source>
        <dbReference type="Pfam" id="PF01408"/>
    </source>
</evidence>
<dbReference type="STRING" id="1472767.AOX59_11970"/>
<dbReference type="PANTHER" id="PTHR43377">
    <property type="entry name" value="BILIVERDIN REDUCTASE A"/>
    <property type="match status" value="1"/>
</dbReference>
<dbReference type="OrthoDB" id="9815825at2"/>
<sequence>MKVGVIGTGNMGENHVRTYLSMDDDCQLIGIYDDDVQKRRQVAQKYNVKPFQSVDGLLKSVDAVSIAVPTEFHYEIGLECVRHNVHMLMEKPLTATVADADHLIKKAFETGVKLQTGHIELYNPFIQVLLDLLKGESIVGAAFHRISPANAKLSHVDVVKDLMIHDIYILNELCQGNALEVNAFGKVIKNIPKHAAAVIRTSQGVTAQFTASFMSGRKVRTIQIQTESAFIEADILNHEINVTRTFSEETGNHPISLSQKVQVGDSVQPLFLQLTDFINCIKAGTEPSVSGEDGKRALMIANQITDSIDTPH</sequence>
<dbReference type="KEGG" id="lao:AOX59_11970"/>
<dbReference type="GO" id="GO:0000166">
    <property type="term" value="F:nucleotide binding"/>
    <property type="evidence" value="ECO:0007669"/>
    <property type="project" value="InterPro"/>
</dbReference>
<name>A0A0U4F6M2_9BACI</name>
<protein>
    <recommendedName>
        <fullName evidence="1">Gfo/Idh/MocA-like oxidoreductase N-terminal domain-containing protein</fullName>
    </recommendedName>
</protein>
<feature type="domain" description="Gfo/Idh/MocA-like oxidoreductase N-terminal" evidence="1">
    <location>
        <begin position="1"/>
        <end position="118"/>
    </location>
</feature>
<dbReference type="SUPFAM" id="SSF55347">
    <property type="entry name" value="Glyceraldehyde-3-phosphate dehydrogenase-like, C-terminal domain"/>
    <property type="match status" value="1"/>
</dbReference>
<keyword evidence="3" id="KW-1185">Reference proteome</keyword>
<dbReference type="Gene3D" id="3.30.360.10">
    <property type="entry name" value="Dihydrodipicolinate Reductase, domain 2"/>
    <property type="match status" value="1"/>
</dbReference>